<protein>
    <submittedName>
        <fullName evidence="2">Uncharacterized protein</fullName>
    </submittedName>
</protein>
<keyword evidence="3" id="KW-1185">Reference proteome</keyword>
<dbReference type="GeneID" id="9596448"/>
<dbReference type="EMBL" id="GL377306">
    <property type="protein sequence ID" value="EFI97459.1"/>
    <property type="molecule type" value="Genomic_DNA"/>
</dbReference>
<gene>
    <name evidence="2" type="ORF">SCHCODRAFT_235084</name>
</gene>
<feature type="signal peptide" evidence="1">
    <location>
        <begin position="1"/>
        <end position="19"/>
    </location>
</feature>
<dbReference type="RefSeq" id="XP_003032362.1">
    <property type="nucleotide sequence ID" value="XM_003032316.1"/>
</dbReference>
<dbReference type="AlphaFoldDB" id="D8Q5S0"/>
<evidence type="ECO:0000256" key="1">
    <source>
        <dbReference type="SAM" id="SignalP"/>
    </source>
</evidence>
<dbReference type="KEGG" id="scm:SCHCO_02667598"/>
<evidence type="ECO:0000313" key="2">
    <source>
        <dbReference type="EMBL" id="EFI97459.1"/>
    </source>
</evidence>
<keyword evidence="1" id="KW-0732">Signal</keyword>
<reference evidence="2 3" key="1">
    <citation type="journal article" date="2010" name="Nat. Biotechnol.">
        <title>Genome sequence of the model mushroom Schizophyllum commune.</title>
        <authorList>
            <person name="Ohm R.A."/>
            <person name="de Jong J.F."/>
            <person name="Lugones L.G."/>
            <person name="Aerts A."/>
            <person name="Kothe E."/>
            <person name="Stajich J.E."/>
            <person name="de Vries R.P."/>
            <person name="Record E."/>
            <person name="Levasseur A."/>
            <person name="Baker S.E."/>
            <person name="Bartholomew K.A."/>
            <person name="Coutinho P.M."/>
            <person name="Erdmann S."/>
            <person name="Fowler T.J."/>
            <person name="Gathman A.C."/>
            <person name="Lombard V."/>
            <person name="Henrissat B."/>
            <person name="Knabe N."/>
            <person name="Kuees U."/>
            <person name="Lilly W.W."/>
            <person name="Lindquist E."/>
            <person name="Lucas S."/>
            <person name="Magnuson J.K."/>
            <person name="Piumi F."/>
            <person name="Raudaskoski M."/>
            <person name="Salamov A."/>
            <person name="Schmutz J."/>
            <person name="Schwarze F.W.M.R."/>
            <person name="vanKuyk P.A."/>
            <person name="Horton J.S."/>
            <person name="Grigoriev I.V."/>
            <person name="Woesten H.A.B."/>
        </authorList>
    </citation>
    <scope>NUCLEOTIDE SEQUENCE [LARGE SCALE GENOMIC DNA]</scope>
    <source>
        <strain evidence="3">H4-8 / FGSC 9210</strain>
    </source>
</reference>
<accession>D8Q5S0</accession>
<organism evidence="3">
    <name type="scientific">Schizophyllum commune (strain H4-8 / FGSC 9210)</name>
    <name type="common">Split gill fungus</name>
    <dbReference type="NCBI Taxonomy" id="578458"/>
    <lineage>
        <taxon>Eukaryota</taxon>
        <taxon>Fungi</taxon>
        <taxon>Dikarya</taxon>
        <taxon>Basidiomycota</taxon>
        <taxon>Agaricomycotina</taxon>
        <taxon>Agaricomycetes</taxon>
        <taxon>Agaricomycetidae</taxon>
        <taxon>Agaricales</taxon>
        <taxon>Schizophyllaceae</taxon>
        <taxon>Schizophyllum</taxon>
    </lineage>
</organism>
<dbReference type="HOGENOM" id="CLU_1907888_0_0_1"/>
<evidence type="ECO:0000313" key="3">
    <source>
        <dbReference type="Proteomes" id="UP000007431"/>
    </source>
</evidence>
<dbReference type="Proteomes" id="UP000007431">
    <property type="component" value="Unassembled WGS sequence"/>
</dbReference>
<dbReference type="OMA" id="ANIVLCQ"/>
<proteinExistence type="predicted"/>
<feature type="chain" id="PRO_5003120619" evidence="1">
    <location>
        <begin position="20"/>
        <end position="133"/>
    </location>
</feature>
<dbReference type="VEuPathDB" id="FungiDB:SCHCODRAFT_02667598"/>
<dbReference type="InParanoid" id="D8Q5S0"/>
<name>D8Q5S0_SCHCM</name>
<sequence>MFSTKHLLAFGLACTTVSAQDYIQCETSDASPNANGCQTLVDAFKGGADPSCARPHGSGCHNLDGAGSGNTLGCTFVLCQQKGTQPQCSDPASAADFTQKLIDKCAKDGKVGGFYHQDLGDGHWLNYEFVKPE</sequence>
<dbReference type="OrthoDB" id="5356325at2759"/>